<evidence type="ECO:0000256" key="1">
    <source>
        <dbReference type="SAM" id="MobiDB-lite"/>
    </source>
</evidence>
<dbReference type="EMBL" id="CAUYUJ010022536">
    <property type="protein sequence ID" value="CAK0911194.1"/>
    <property type="molecule type" value="Genomic_DNA"/>
</dbReference>
<feature type="region of interest" description="Disordered" evidence="1">
    <location>
        <begin position="165"/>
        <end position="188"/>
    </location>
</feature>
<accession>A0ABN9YEE0</accession>
<sequence length="219" mass="22816">MAPAPAGAAGRRRALRGRRLGAGAALLVAGCLAPAFVPGGAPVGAGRRAALAQQGILAAVLAGSLAEPARADEEEKKPSKWSGNWEDPDAPGCRRQVIVNFDGTKAAIRGTASLGNPNVGLVDSKPGVDRSACNPGDKTVKWSAYATLESADADSMTIDFSKARDKKCSPKPFPSFSPSEPPVGKPRRHGWTRLGVLVRAHLGNERSGGKWYLTAGLDW</sequence>
<dbReference type="Proteomes" id="UP001189429">
    <property type="component" value="Unassembled WGS sequence"/>
</dbReference>
<feature type="region of interest" description="Disordered" evidence="1">
    <location>
        <begin position="68"/>
        <end position="89"/>
    </location>
</feature>
<keyword evidence="3" id="KW-1185">Reference proteome</keyword>
<reference evidence="2" key="1">
    <citation type="submission" date="2023-10" db="EMBL/GenBank/DDBJ databases">
        <authorList>
            <person name="Chen Y."/>
            <person name="Shah S."/>
            <person name="Dougan E. K."/>
            <person name="Thang M."/>
            <person name="Chan C."/>
        </authorList>
    </citation>
    <scope>NUCLEOTIDE SEQUENCE [LARGE SCALE GENOMIC DNA]</scope>
</reference>
<feature type="compositionally biased region" description="Pro residues" evidence="1">
    <location>
        <begin position="171"/>
        <end position="184"/>
    </location>
</feature>
<organism evidence="2 3">
    <name type="scientific">Prorocentrum cordatum</name>
    <dbReference type="NCBI Taxonomy" id="2364126"/>
    <lineage>
        <taxon>Eukaryota</taxon>
        <taxon>Sar</taxon>
        <taxon>Alveolata</taxon>
        <taxon>Dinophyceae</taxon>
        <taxon>Prorocentrales</taxon>
        <taxon>Prorocentraceae</taxon>
        <taxon>Prorocentrum</taxon>
    </lineage>
</organism>
<evidence type="ECO:0000313" key="3">
    <source>
        <dbReference type="Proteomes" id="UP001189429"/>
    </source>
</evidence>
<comment type="caution">
    <text evidence="2">The sequence shown here is derived from an EMBL/GenBank/DDBJ whole genome shotgun (WGS) entry which is preliminary data.</text>
</comment>
<feature type="compositionally biased region" description="Basic and acidic residues" evidence="1">
    <location>
        <begin position="69"/>
        <end position="78"/>
    </location>
</feature>
<gene>
    <name evidence="2" type="ORF">PCOR1329_LOCUS85140</name>
</gene>
<protein>
    <submittedName>
        <fullName evidence="2">Uncharacterized protein</fullName>
    </submittedName>
</protein>
<proteinExistence type="predicted"/>
<name>A0ABN9YEE0_9DINO</name>
<evidence type="ECO:0000313" key="2">
    <source>
        <dbReference type="EMBL" id="CAK0911194.1"/>
    </source>
</evidence>